<dbReference type="EMBL" id="GALX01005139">
    <property type="protein sequence ID" value="JAB63327.1"/>
    <property type="molecule type" value="Transcribed_RNA"/>
</dbReference>
<dbReference type="AlphaFoldDB" id="V5GNZ9"/>
<feature type="compositionally biased region" description="Polar residues" evidence="1">
    <location>
        <begin position="33"/>
        <end position="42"/>
    </location>
</feature>
<feature type="region of interest" description="Disordered" evidence="1">
    <location>
        <begin position="1"/>
        <end position="76"/>
    </location>
</feature>
<evidence type="ECO:0000313" key="2">
    <source>
        <dbReference type="EMBL" id="JAB63327.1"/>
    </source>
</evidence>
<reference evidence="2" key="1">
    <citation type="submission" date="2013-07" db="EMBL/GenBank/DDBJ databases">
        <title>Midgut Transcriptome Profiling of Anoplphora glabripennis, a Lignocellulose Degrading, Wood-Boring Cerambycid.</title>
        <authorList>
            <person name="Scully E.D."/>
            <person name="Hoover K."/>
            <person name="Carlson J.E."/>
            <person name="Tien M."/>
            <person name="Geib S.M."/>
        </authorList>
    </citation>
    <scope>NUCLEOTIDE SEQUENCE</scope>
</reference>
<name>V5GNZ9_ANOGL</name>
<accession>V5GNZ9</accession>
<evidence type="ECO:0000256" key="1">
    <source>
        <dbReference type="SAM" id="MobiDB-lite"/>
    </source>
</evidence>
<organism evidence="2">
    <name type="scientific">Anoplophora glabripennis</name>
    <name type="common">Asian longhorn beetle</name>
    <name type="synonym">Anoplophora nobilis</name>
    <dbReference type="NCBI Taxonomy" id="217634"/>
    <lineage>
        <taxon>Eukaryota</taxon>
        <taxon>Metazoa</taxon>
        <taxon>Ecdysozoa</taxon>
        <taxon>Arthropoda</taxon>
        <taxon>Hexapoda</taxon>
        <taxon>Insecta</taxon>
        <taxon>Pterygota</taxon>
        <taxon>Neoptera</taxon>
        <taxon>Endopterygota</taxon>
        <taxon>Coleoptera</taxon>
        <taxon>Polyphaga</taxon>
        <taxon>Cucujiformia</taxon>
        <taxon>Chrysomeloidea</taxon>
        <taxon>Cerambycidae</taxon>
        <taxon>Lamiinae</taxon>
        <taxon>Lamiini</taxon>
        <taxon>Anoplophora</taxon>
    </lineage>
</organism>
<feature type="compositionally biased region" description="Pro residues" evidence="1">
    <location>
        <begin position="218"/>
        <end position="228"/>
    </location>
</feature>
<feature type="compositionally biased region" description="Low complexity" evidence="1">
    <location>
        <begin position="43"/>
        <end position="69"/>
    </location>
</feature>
<sequence length="319" mass="34262">MLSYMLPVDEKPPPGPGKTHLQLTLGSEPIANGRTSTPISKDTSISSFASDATTATASHSSMTTPTSTSEKGKPKLIINGGKHQTLKRVSFGSSKGSMVETLIFESPVQEEPESSPILENVVLFPADQDQAEAEREKVRVTFFQQSKPLEVDLPDEPIFTETDFMMASPVTMTETNHVVYNRTESVESGWDNPFRPGGDLSREADEIVELIKGGKPITPTPGQAPPLPSLDETDHNNISNNIQEPVPITESPKKATTQLNASAPPKSVNGTAKNDAKVKTSPPGAVDIQRGTVKPAGDALQAEHVTIKKKPKCKCCVIQ</sequence>
<protein>
    <submittedName>
        <fullName evidence="2">Uncharacterized protein</fullName>
    </submittedName>
</protein>
<proteinExistence type="predicted"/>
<feature type="region of interest" description="Disordered" evidence="1">
    <location>
        <begin position="213"/>
        <end position="292"/>
    </location>
</feature>